<dbReference type="InterPro" id="IPR040919">
    <property type="entry name" value="Asparaginase_C"/>
</dbReference>
<evidence type="ECO:0000313" key="4">
    <source>
        <dbReference type="Proteomes" id="UP000092154"/>
    </source>
</evidence>
<sequence>MTSVPTLAPYLTRFWLETFGIGNTSKYQDFLAALKEACDRGVVIVAISQCAKGTMSGDYETGRILIHSGIVPDEPQRPKCDTLFFRPVGQVVRRVVISLPVHITSVVSTHCIPSDKEHTNLQGLLSQFIVKKRCDKETEISELLNLASGLLNLTPPLVLDDLDERPCF</sequence>
<gene>
    <name evidence="3" type="ORF">K503DRAFT_787405</name>
</gene>
<reference evidence="3 4" key="1">
    <citation type="submission" date="2016-06" db="EMBL/GenBank/DDBJ databases">
        <title>Comparative genomics of the ectomycorrhizal sister species Rhizopogon vinicolor and Rhizopogon vesiculosus (Basidiomycota: Boletales) reveals a divergence of the mating type B locus.</title>
        <authorList>
            <consortium name="DOE Joint Genome Institute"/>
            <person name="Mujic A.B."/>
            <person name="Kuo A."/>
            <person name="Tritt A."/>
            <person name="Lipzen A."/>
            <person name="Chen C."/>
            <person name="Johnson J."/>
            <person name="Sharma A."/>
            <person name="Barry K."/>
            <person name="Grigoriev I.V."/>
            <person name="Spatafora J.W."/>
        </authorList>
    </citation>
    <scope>NUCLEOTIDE SEQUENCE [LARGE SCALE GENOMIC DNA]</scope>
    <source>
        <strain evidence="3 4">AM-OR11-026</strain>
    </source>
</reference>
<evidence type="ECO:0000259" key="2">
    <source>
        <dbReference type="Pfam" id="PF17763"/>
    </source>
</evidence>
<dbReference type="InterPro" id="IPR006034">
    <property type="entry name" value="Asparaginase/glutaminase-like"/>
</dbReference>
<keyword evidence="4" id="KW-1185">Reference proteome</keyword>
<dbReference type="PANTHER" id="PTHR11707">
    <property type="entry name" value="L-ASPARAGINASE"/>
    <property type="match status" value="1"/>
</dbReference>
<dbReference type="OrthoDB" id="542841at2759"/>
<organism evidence="3 4">
    <name type="scientific">Rhizopogon vinicolor AM-OR11-026</name>
    <dbReference type="NCBI Taxonomy" id="1314800"/>
    <lineage>
        <taxon>Eukaryota</taxon>
        <taxon>Fungi</taxon>
        <taxon>Dikarya</taxon>
        <taxon>Basidiomycota</taxon>
        <taxon>Agaricomycotina</taxon>
        <taxon>Agaricomycetes</taxon>
        <taxon>Agaricomycetidae</taxon>
        <taxon>Boletales</taxon>
        <taxon>Suillineae</taxon>
        <taxon>Rhizopogonaceae</taxon>
        <taxon>Rhizopogon</taxon>
    </lineage>
</organism>
<proteinExistence type="predicted"/>
<dbReference type="EC" id="3.5.1.1" evidence="1"/>
<dbReference type="InterPro" id="IPR036152">
    <property type="entry name" value="Asp/glu_Ase-like_sf"/>
</dbReference>
<name>A0A1B7MHP3_9AGAM</name>
<evidence type="ECO:0000256" key="1">
    <source>
        <dbReference type="ARBA" id="ARBA00012920"/>
    </source>
</evidence>
<dbReference type="SUPFAM" id="SSF53774">
    <property type="entry name" value="Glutaminase/Asparaginase"/>
    <property type="match status" value="1"/>
</dbReference>
<dbReference type="GO" id="GO:0004067">
    <property type="term" value="F:asparaginase activity"/>
    <property type="evidence" value="ECO:0007669"/>
    <property type="project" value="UniProtKB-EC"/>
</dbReference>
<dbReference type="GO" id="GO:0009066">
    <property type="term" value="P:aspartate family amino acid metabolic process"/>
    <property type="evidence" value="ECO:0007669"/>
    <property type="project" value="UniProtKB-ARBA"/>
</dbReference>
<accession>A0A1B7MHP3</accession>
<dbReference type="EMBL" id="KV449111">
    <property type="protein sequence ID" value="OAX32122.1"/>
    <property type="molecule type" value="Genomic_DNA"/>
</dbReference>
<dbReference type="AlphaFoldDB" id="A0A1B7MHP3"/>
<dbReference type="InParanoid" id="A0A1B7MHP3"/>
<dbReference type="PIRSF" id="PIRSF500176">
    <property type="entry name" value="L_ASNase"/>
    <property type="match status" value="1"/>
</dbReference>
<dbReference type="STRING" id="1314800.A0A1B7MHP3"/>
<dbReference type="Pfam" id="PF17763">
    <property type="entry name" value="Asparaginase_C"/>
    <property type="match status" value="1"/>
</dbReference>
<evidence type="ECO:0000313" key="3">
    <source>
        <dbReference type="EMBL" id="OAX32122.1"/>
    </source>
</evidence>
<dbReference type="Gene3D" id="3.40.50.40">
    <property type="match status" value="1"/>
</dbReference>
<dbReference type="Proteomes" id="UP000092154">
    <property type="component" value="Unassembled WGS sequence"/>
</dbReference>
<dbReference type="PANTHER" id="PTHR11707:SF28">
    <property type="entry name" value="60 KDA LYSOPHOSPHOLIPASE"/>
    <property type="match status" value="1"/>
</dbReference>
<feature type="domain" description="Asparaginase/glutaminase C-terminal" evidence="2">
    <location>
        <begin position="16"/>
        <end position="72"/>
    </location>
</feature>
<dbReference type="PIRSF" id="PIRSF001220">
    <property type="entry name" value="L-ASNase_gatD"/>
    <property type="match status" value="1"/>
</dbReference>
<dbReference type="InterPro" id="IPR027473">
    <property type="entry name" value="L-asparaginase_C"/>
</dbReference>
<protein>
    <recommendedName>
        <fullName evidence="1">asparaginase</fullName>
        <ecNumber evidence="1">3.5.1.1</ecNumber>
    </recommendedName>
</protein>